<evidence type="ECO:0000256" key="4">
    <source>
        <dbReference type="ARBA" id="ARBA00022692"/>
    </source>
</evidence>
<dbReference type="Proteomes" id="UP000186955">
    <property type="component" value="Unassembled WGS sequence"/>
</dbReference>
<dbReference type="InterPro" id="IPR027417">
    <property type="entry name" value="P-loop_NTPase"/>
</dbReference>
<evidence type="ECO:0000313" key="14">
    <source>
        <dbReference type="Proteomes" id="UP000186955"/>
    </source>
</evidence>
<dbReference type="GO" id="GO:0005524">
    <property type="term" value="F:ATP binding"/>
    <property type="evidence" value="ECO:0007669"/>
    <property type="project" value="UniProtKB-KW"/>
</dbReference>
<dbReference type="PROSITE" id="PS50929">
    <property type="entry name" value="ABC_TM1F"/>
    <property type="match status" value="2"/>
</dbReference>
<keyword evidence="5" id="KW-0547">Nucleotide-binding</keyword>
<dbReference type="FunFam" id="3.40.50.300:FF:000838">
    <property type="entry name" value="ABC multidrug transporter (Eurofung)"/>
    <property type="match status" value="1"/>
</dbReference>
<dbReference type="Pfam" id="PF00005">
    <property type="entry name" value="ABC_tran"/>
    <property type="match status" value="2"/>
</dbReference>
<comment type="caution">
    <text evidence="13">The sequence shown here is derived from an EMBL/GenBank/DDBJ whole genome shotgun (WGS) entry which is preliminary data.</text>
</comment>
<feature type="transmembrane region" description="Helical" evidence="10">
    <location>
        <begin position="175"/>
        <end position="191"/>
    </location>
</feature>
<dbReference type="AlphaFoldDB" id="A0A1Q5T0N7"/>
<dbReference type="PANTHER" id="PTHR24223">
    <property type="entry name" value="ATP-BINDING CASSETTE SUB-FAMILY C"/>
    <property type="match status" value="1"/>
</dbReference>
<evidence type="ECO:0000256" key="6">
    <source>
        <dbReference type="ARBA" id="ARBA00022840"/>
    </source>
</evidence>
<gene>
    <name evidence="13" type="ORF">PENSUB_12029</name>
</gene>
<dbReference type="InterPro" id="IPR050173">
    <property type="entry name" value="ABC_transporter_C-like"/>
</dbReference>
<keyword evidence="3" id="KW-0813">Transport</keyword>
<feature type="transmembrane region" description="Helical" evidence="10">
    <location>
        <begin position="807"/>
        <end position="826"/>
    </location>
</feature>
<dbReference type="InterPro" id="IPR036640">
    <property type="entry name" value="ABC1_TM_sf"/>
</dbReference>
<feature type="domain" description="ABC transporter" evidence="11">
    <location>
        <begin position="1011"/>
        <end position="1242"/>
    </location>
</feature>
<evidence type="ECO:0000256" key="5">
    <source>
        <dbReference type="ARBA" id="ARBA00022741"/>
    </source>
</evidence>
<dbReference type="GO" id="GO:0016887">
    <property type="term" value="F:ATP hydrolysis activity"/>
    <property type="evidence" value="ECO:0007669"/>
    <property type="project" value="InterPro"/>
</dbReference>
<dbReference type="InterPro" id="IPR017871">
    <property type="entry name" value="ABC_transporter-like_CS"/>
</dbReference>
<evidence type="ECO:0000259" key="11">
    <source>
        <dbReference type="PROSITE" id="PS50893"/>
    </source>
</evidence>
<feature type="transmembrane region" description="Helical" evidence="10">
    <location>
        <begin position="775"/>
        <end position="795"/>
    </location>
</feature>
<feature type="transmembrane region" description="Helical" evidence="10">
    <location>
        <begin position="32"/>
        <end position="49"/>
    </location>
</feature>
<comment type="similarity">
    <text evidence="2">Belongs to the ABC transporter superfamily. ABCC family. Conjugate transporter (TC 3.A.1.208) subfamily.</text>
</comment>
<keyword evidence="4 10" id="KW-0812">Transmembrane</keyword>
<feature type="domain" description="ABC transmembrane type-1" evidence="12">
    <location>
        <begin position="179"/>
        <end position="456"/>
    </location>
</feature>
<reference evidence="13 14" key="1">
    <citation type="submission" date="2016-10" db="EMBL/GenBank/DDBJ databases">
        <title>Genome sequence of the ascomycete fungus Penicillium subrubescens.</title>
        <authorList>
            <person name="De Vries R.P."/>
            <person name="Peng M."/>
            <person name="Dilokpimol A."/>
            <person name="Hilden K."/>
            <person name="Makela M.R."/>
            <person name="Grigoriev I."/>
            <person name="Riley R."/>
            <person name="Granchi Z."/>
        </authorList>
    </citation>
    <scope>NUCLEOTIDE SEQUENCE [LARGE SCALE GENOMIC DNA]</scope>
    <source>
        <strain evidence="13 14">CBS 132785</strain>
    </source>
</reference>
<feature type="transmembrane region" description="Helical" evidence="10">
    <location>
        <begin position="916"/>
        <end position="939"/>
    </location>
</feature>
<feature type="transmembrane region" description="Helical" evidence="10">
    <location>
        <begin position="832"/>
        <end position="852"/>
    </location>
</feature>
<dbReference type="Pfam" id="PF00664">
    <property type="entry name" value="ABC_membrane"/>
    <property type="match status" value="2"/>
</dbReference>
<dbReference type="GO" id="GO:0016020">
    <property type="term" value="C:membrane"/>
    <property type="evidence" value="ECO:0007669"/>
    <property type="project" value="UniProtKB-SubCell"/>
</dbReference>
<feature type="domain" description="ABC transmembrane type-1" evidence="12">
    <location>
        <begin position="793"/>
        <end position="974"/>
    </location>
</feature>
<feature type="transmembrane region" description="Helical" evidence="10">
    <location>
        <begin position="945"/>
        <end position="967"/>
    </location>
</feature>
<feature type="domain" description="ABC transporter" evidence="11">
    <location>
        <begin position="506"/>
        <end position="731"/>
    </location>
</feature>
<evidence type="ECO:0000313" key="13">
    <source>
        <dbReference type="EMBL" id="OKO93750.1"/>
    </source>
</evidence>
<accession>A0A1Q5T0N7</accession>
<dbReference type="InterPro" id="IPR003593">
    <property type="entry name" value="AAA+_ATPase"/>
</dbReference>
<dbReference type="PROSITE" id="PS00211">
    <property type="entry name" value="ABC_TRANSPORTER_1"/>
    <property type="match status" value="2"/>
</dbReference>
<proteinExistence type="inferred from homology"/>
<organism evidence="13 14">
    <name type="scientific">Penicillium subrubescens</name>
    <dbReference type="NCBI Taxonomy" id="1316194"/>
    <lineage>
        <taxon>Eukaryota</taxon>
        <taxon>Fungi</taxon>
        <taxon>Dikarya</taxon>
        <taxon>Ascomycota</taxon>
        <taxon>Pezizomycotina</taxon>
        <taxon>Eurotiomycetes</taxon>
        <taxon>Eurotiomycetidae</taxon>
        <taxon>Eurotiales</taxon>
        <taxon>Aspergillaceae</taxon>
        <taxon>Penicillium</taxon>
    </lineage>
</organism>
<dbReference type="PROSITE" id="PS50893">
    <property type="entry name" value="ABC_TRANSPORTER_2"/>
    <property type="match status" value="2"/>
</dbReference>
<keyword evidence="8 10" id="KW-0472">Membrane</keyword>
<dbReference type="PANTHER" id="PTHR24223:SF399">
    <property type="entry name" value="ABC TRANSPORTER ATNG"/>
    <property type="match status" value="1"/>
</dbReference>
<feature type="transmembrane region" description="Helical" evidence="10">
    <location>
        <begin position="387"/>
        <end position="415"/>
    </location>
</feature>
<evidence type="ECO:0000256" key="2">
    <source>
        <dbReference type="ARBA" id="ARBA00009726"/>
    </source>
</evidence>
<dbReference type="SUPFAM" id="SSF52540">
    <property type="entry name" value="P-loop containing nucleoside triphosphate hydrolases"/>
    <property type="match status" value="2"/>
</dbReference>
<keyword evidence="7 10" id="KW-1133">Transmembrane helix</keyword>
<feature type="transmembrane region" description="Helical" evidence="10">
    <location>
        <begin position="211"/>
        <end position="232"/>
    </location>
</feature>
<evidence type="ECO:0000256" key="7">
    <source>
        <dbReference type="ARBA" id="ARBA00022989"/>
    </source>
</evidence>
<dbReference type="EMBL" id="MNBE01000723">
    <property type="protein sequence ID" value="OKO93750.1"/>
    <property type="molecule type" value="Genomic_DNA"/>
</dbReference>
<evidence type="ECO:0000259" key="12">
    <source>
        <dbReference type="PROSITE" id="PS50929"/>
    </source>
</evidence>
<keyword evidence="9" id="KW-0325">Glycoprotein</keyword>
<keyword evidence="6" id="KW-0067">ATP-binding</keyword>
<name>A0A1Q5T0N7_9EURO</name>
<dbReference type="InterPro" id="IPR044726">
    <property type="entry name" value="ABCC_6TM_D2"/>
</dbReference>
<dbReference type="InterPro" id="IPR044746">
    <property type="entry name" value="ABCC_6TM_D1"/>
</dbReference>
<evidence type="ECO:0000256" key="3">
    <source>
        <dbReference type="ARBA" id="ARBA00022448"/>
    </source>
</evidence>
<dbReference type="STRING" id="1316194.A0A1Q5T0N7"/>
<dbReference type="GO" id="GO:0140359">
    <property type="term" value="F:ABC-type transporter activity"/>
    <property type="evidence" value="ECO:0007669"/>
    <property type="project" value="InterPro"/>
</dbReference>
<evidence type="ECO:0000256" key="8">
    <source>
        <dbReference type="ARBA" id="ARBA00023136"/>
    </source>
</evidence>
<dbReference type="Gene3D" id="3.40.50.300">
    <property type="entry name" value="P-loop containing nucleotide triphosphate hydrolases"/>
    <property type="match status" value="2"/>
</dbReference>
<comment type="subcellular location">
    <subcellularLocation>
        <location evidence="1">Membrane</location>
        <topology evidence="1">Multi-pass membrane protein</topology>
    </subcellularLocation>
</comment>
<feature type="transmembrane region" description="Helical" evidence="10">
    <location>
        <begin position="306"/>
        <end position="330"/>
    </location>
</feature>
<dbReference type="SMART" id="SM00382">
    <property type="entry name" value="AAA"/>
    <property type="match status" value="2"/>
</dbReference>
<dbReference type="CDD" id="cd18580">
    <property type="entry name" value="ABC_6TM_ABCC_D2"/>
    <property type="match status" value="1"/>
</dbReference>
<dbReference type="InterPro" id="IPR003439">
    <property type="entry name" value="ABC_transporter-like_ATP-bd"/>
</dbReference>
<dbReference type="Gene3D" id="1.20.1560.10">
    <property type="entry name" value="ABC transporter type 1, transmembrane domain"/>
    <property type="match status" value="2"/>
</dbReference>
<dbReference type="InterPro" id="IPR011527">
    <property type="entry name" value="ABC1_TM_dom"/>
</dbReference>
<protein>
    <submittedName>
        <fullName evidence="13">Canalicular multispecific organic anion transporter 1</fullName>
    </submittedName>
</protein>
<evidence type="ECO:0000256" key="10">
    <source>
        <dbReference type="SAM" id="Phobius"/>
    </source>
</evidence>
<dbReference type="SUPFAM" id="SSF90123">
    <property type="entry name" value="ABC transporter transmembrane region"/>
    <property type="match status" value="2"/>
</dbReference>
<dbReference type="FunFam" id="1.20.1560.10:FF:000055">
    <property type="entry name" value="ABC multidrug transporter (Eurofung)"/>
    <property type="match status" value="1"/>
</dbReference>
<dbReference type="CDD" id="cd18579">
    <property type="entry name" value="ABC_6TM_ABCC_D1"/>
    <property type="match status" value="1"/>
</dbReference>
<sequence>MTIPTAVASLAASILLVYLSHLEHLRSLRPSTVICLFVGSTLIFDLARVRTLNFMPNNRPVTILFAVGWLGKAIILVLESTEKRSLLKKPYEGCSLESTASTFNRALLWWLNGLLWKGSKTTLTVDSLPALDDGLKTASNPEELIEKWNEADKYRPNALLWTLVSHYMWDIMEAVLPRLAFLGLSFAQPFLVERVLGFMTEPEHVNSTNYARGLVAAYALVYIGLATSFTVYQHKTCRLVTMVRGSLITLIFNKTLVMSTSAVTDASAVTLMSTDIERIGSGIRQIPDLYSSPIEVGLALWLLARLLNLATVASTLVVIICLIIGIPLAIASGKAQGTWLEAVEERVAVTSKVLGVMKSIKMTGLTEVISNNIRGLRSQEIKASFTFRLYTCLIITFSFASSALAPVFGFGVYIIMAQAQDSGTLTNSMAFSALTLFFLLDQPMISFVDASEDIMAVVNCFQRIQKHLLDTERQDCRVTHGPETPRLIDVDPVEWQDDYGLSCAVARDLSAAWSVDDEPVLNKLNFEITTGLITMIVGPVGCGKSTLLRVLLGEVPEVSGTISTTFKNAAYCSQSPWIIFGTVRQNIVGASQWDQKWYDTVIQACSLQADLQQLPSGDQTKVGVRGSRLSGGQQMRVALARALYSREPVLVLDDVLTGLDRETERAILEVVFSSEGLIRKNGQTVILATNSAHHLPYADFVISLNESGHVIELDTYEALVARDGYVSMLTSKASTVVTTRAPDLVLDDETLQGLNLEKDDDIDSTSRSTSDLTVYLYYFQAIGWPLMAVFFAFSQDLELIDEELPEAFELTVYAVLAFLTEGFLVFVGSSYVTSAVLPFVVIVVYFVGTYYVRTSRQVRLLDIEAKAPLFSQFLEAMSGLPSIRAYGWSEHYQRQEQIALEASQRPFYTLYCIQRWLSVVLDLVIAGISVVVVAIALSMKGSPSLNLLGIALFNIVGFSGTLQTLVIEWIDLETSIGAVSRIRSYVQEAKTEDLDTEIEVVPTFWPEKGNVQISGVSASYDSSSEPVLQGIDLTIHAGEKIALCGRTGSGKSSLISTILRLLDLNNGSIHIDGVDISRVSRSHVRSRLNTIPQQAFFLHGTIRLNANPEGNAPDDVIIEALRAVNLWSYLDSKGGLDADMSEDILSHGQQQLFCLARALCKPSTILIMDEATSSVDSETDTLMQNIIRTHFKDQTIIAIAHKLDTILDYDKIAFMDHGRIVEFDTPKSLLLREGSAFKAMFDTFRRRPE</sequence>
<evidence type="ECO:0000256" key="1">
    <source>
        <dbReference type="ARBA" id="ARBA00004141"/>
    </source>
</evidence>
<feature type="transmembrane region" description="Helical" evidence="10">
    <location>
        <begin position="61"/>
        <end position="78"/>
    </location>
</feature>
<dbReference type="CDD" id="cd03244">
    <property type="entry name" value="ABCC_MRP_domain2"/>
    <property type="match status" value="1"/>
</dbReference>
<feature type="transmembrane region" description="Helical" evidence="10">
    <location>
        <begin position="6"/>
        <end position="25"/>
    </location>
</feature>
<keyword evidence="14" id="KW-1185">Reference proteome</keyword>
<evidence type="ECO:0000256" key="9">
    <source>
        <dbReference type="ARBA" id="ARBA00023180"/>
    </source>
</evidence>